<feature type="region of interest" description="Disordered" evidence="3">
    <location>
        <begin position="1"/>
        <end position="32"/>
    </location>
</feature>
<evidence type="ECO:0000256" key="2">
    <source>
        <dbReference type="PIRSR" id="PIRSR600829-2"/>
    </source>
</evidence>
<feature type="active site" description="Proton acceptor" evidence="1">
    <location>
        <position position="144"/>
    </location>
</feature>
<sequence length="207" mass="22656">MNPASLKALANSSCGRTEENPASAVDSHPRVDSPVIARLNASPMPGSLPKLAPGSSAVRDQDTEAVPIDPLKIRIHQSAVDRPEWRQRLVEIEKGLATALRTDSTLFMHLFFDSIIMASGAVLGLHLWQWVALTATLMIVLTVELLSQAIRRLALLAHRPHEKRTPLTEVTHQTEALCFAASFVTILGGLVITTLIFAQRIYETIPE</sequence>
<name>A0A1C3ENF2_9PLAN</name>
<comment type="caution">
    <text evidence="5">The sequence shown here is derived from an EMBL/GenBank/DDBJ whole genome shotgun (WGS) entry which is preliminary data.</text>
</comment>
<feature type="binding site" evidence="2">
    <location>
        <position position="144"/>
    </location>
    <ligand>
        <name>substrate</name>
    </ligand>
</feature>
<keyword evidence="4" id="KW-0812">Transmembrane</keyword>
<feature type="transmembrane region" description="Helical" evidence="4">
    <location>
        <begin position="176"/>
        <end position="198"/>
    </location>
</feature>
<keyword evidence="4" id="KW-0472">Membrane</keyword>
<dbReference type="GO" id="GO:0008654">
    <property type="term" value="P:phospholipid biosynthetic process"/>
    <property type="evidence" value="ECO:0007669"/>
    <property type="project" value="InterPro"/>
</dbReference>
<evidence type="ECO:0000256" key="1">
    <source>
        <dbReference type="PIRSR" id="PIRSR600829-1"/>
    </source>
</evidence>
<keyword evidence="4" id="KW-1133">Transmembrane helix</keyword>
<gene>
    <name evidence="5" type="ORF">A6X21_03415</name>
</gene>
<accession>A0A1C3ENF2</accession>
<evidence type="ECO:0000313" key="5">
    <source>
        <dbReference type="EMBL" id="ODA34729.1"/>
    </source>
</evidence>
<dbReference type="AlphaFoldDB" id="A0A1C3ENF2"/>
<keyword evidence="6" id="KW-1185">Reference proteome</keyword>
<dbReference type="OrthoDB" id="215805at2"/>
<evidence type="ECO:0008006" key="7">
    <source>
        <dbReference type="Google" id="ProtNLM"/>
    </source>
</evidence>
<evidence type="ECO:0000313" key="6">
    <source>
        <dbReference type="Proteomes" id="UP000094828"/>
    </source>
</evidence>
<dbReference type="Gene3D" id="1.10.3830.10">
    <property type="entry name" value="Diacylglycerol kinase (DAGK) domain"/>
    <property type="match status" value="1"/>
</dbReference>
<dbReference type="InterPro" id="IPR000829">
    <property type="entry name" value="DAGK"/>
</dbReference>
<proteinExistence type="predicted"/>
<dbReference type="STRING" id="1841610.A6X21_03415"/>
<evidence type="ECO:0000256" key="4">
    <source>
        <dbReference type="SAM" id="Phobius"/>
    </source>
</evidence>
<dbReference type="GO" id="GO:0016301">
    <property type="term" value="F:kinase activity"/>
    <property type="evidence" value="ECO:0007669"/>
    <property type="project" value="InterPro"/>
</dbReference>
<feature type="transmembrane region" description="Helical" evidence="4">
    <location>
        <begin position="134"/>
        <end position="155"/>
    </location>
</feature>
<protein>
    <recommendedName>
        <fullName evidence="7">Prokaryotic diacylglycerol kinase</fullName>
    </recommendedName>
</protein>
<evidence type="ECO:0000256" key="3">
    <source>
        <dbReference type="SAM" id="MobiDB-lite"/>
    </source>
</evidence>
<dbReference type="EMBL" id="LYDR01000039">
    <property type="protein sequence ID" value="ODA34729.1"/>
    <property type="molecule type" value="Genomic_DNA"/>
</dbReference>
<dbReference type="Proteomes" id="UP000094828">
    <property type="component" value="Unassembled WGS sequence"/>
</dbReference>
<dbReference type="GO" id="GO:0016020">
    <property type="term" value="C:membrane"/>
    <property type="evidence" value="ECO:0007669"/>
    <property type="project" value="InterPro"/>
</dbReference>
<dbReference type="RefSeq" id="WP_068846201.1">
    <property type="nucleotide sequence ID" value="NZ_LYDR01000039.1"/>
</dbReference>
<reference evidence="5 6" key="1">
    <citation type="submission" date="2016-05" db="EMBL/GenBank/DDBJ databases">
        <title>Genomic and physiological characterization of Planctopirus sp. isolated from fresh water lake.</title>
        <authorList>
            <person name="Subhash Y."/>
            <person name="Ramana C."/>
        </authorList>
    </citation>
    <scope>NUCLEOTIDE SEQUENCE [LARGE SCALE GENOMIC DNA]</scope>
    <source>
        <strain evidence="5 6">JC280</strain>
    </source>
</reference>
<dbReference type="Pfam" id="PF01219">
    <property type="entry name" value="DAGK_prokar"/>
    <property type="match status" value="1"/>
</dbReference>
<feature type="transmembrane region" description="Helical" evidence="4">
    <location>
        <begin position="110"/>
        <end position="128"/>
    </location>
</feature>
<organism evidence="5 6">
    <name type="scientific">Planctopirus hydrillae</name>
    <dbReference type="NCBI Taxonomy" id="1841610"/>
    <lineage>
        <taxon>Bacteria</taxon>
        <taxon>Pseudomonadati</taxon>
        <taxon>Planctomycetota</taxon>
        <taxon>Planctomycetia</taxon>
        <taxon>Planctomycetales</taxon>
        <taxon>Planctomycetaceae</taxon>
        <taxon>Planctopirus</taxon>
    </lineage>
</organism>